<comment type="caution">
    <text evidence="1">The sequence shown here is derived from an EMBL/GenBank/DDBJ whole genome shotgun (WGS) entry which is preliminary data.</text>
</comment>
<dbReference type="Proteomes" id="UP000234323">
    <property type="component" value="Unassembled WGS sequence"/>
</dbReference>
<feature type="non-terminal residue" evidence="1">
    <location>
        <position position="1"/>
    </location>
</feature>
<evidence type="ECO:0000313" key="1">
    <source>
        <dbReference type="EMBL" id="PKY47235.1"/>
    </source>
</evidence>
<sequence length="370" mass="43686">KPKNTVPWEYSQIIDIEIPESLNSQIADKYSMYRTKLFLTVDDTDCKMLQFDLLTMNLERKYPEFTLGRQIKMNENQTFLMTNAHIYSMENGMLIYKNESSVYYSDYGAQFITLKNTERLFIYHEHGGKLVDPYQVYDEIVISDGFNGKTSVITKLNRKIFIENGNVCVTDGINGIDENKLQQLSNKTLYIYTLPIFKIIQSMLNKIIDQVDITKVVSREEDEVEINKNIRITSNSYRKSNMIIFRNDKVEISRIIPYILSFKLLNNQDLVLINMNGIDIFTINEDGIRHRYFWNNNEWSDIYEKFRKEHSGIYNNNFTNQHYKPLIGRILKNEFDETKHSILLPKFINEVDKEEIIEDVINDKFSIAKI</sequence>
<dbReference type="EMBL" id="LLXI01000527">
    <property type="protein sequence ID" value="PKY47235.1"/>
    <property type="molecule type" value="Genomic_DNA"/>
</dbReference>
<keyword evidence="2" id="KW-1185">Reference proteome</keyword>
<protein>
    <submittedName>
        <fullName evidence="1">Uncharacterized protein</fullName>
    </submittedName>
</protein>
<dbReference type="VEuPathDB" id="FungiDB:RhiirA1_472108"/>
<organism evidence="1 2">
    <name type="scientific">Rhizophagus irregularis</name>
    <dbReference type="NCBI Taxonomy" id="588596"/>
    <lineage>
        <taxon>Eukaryota</taxon>
        <taxon>Fungi</taxon>
        <taxon>Fungi incertae sedis</taxon>
        <taxon>Mucoromycota</taxon>
        <taxon>Glomeromycotina</taxon>
        <taxon>Glomeromycetes</taxon>
        <taxon>Glomerales</taxon>
        <taxon>Glomeraceae</taxon>
        <taxon>Rhizophagus</taxon>
    </lineage>
</organism>
<evidence type="ECO:0000313" key="2">
    <source>
        <dbReference type="Proteomes" id="UP000234323"/>
    </source>
</evidence>
<dbReference type="AlphaFoldDB" id="A0A2I1GKU7"/>
<gene>
    <name evidence="1" type="ORF">RhiirA4_462362</name>
</gene>
<accession>A0A2I1GKU7</accession>
<name>A0A2I1GKU7_9GLOM</name>
<proteinExistence type="predicted"/>
<reference evidence="1 2" key="1">
    <citation type="submission" date="2015-10" db="EMBL/GenBank/DDBJ databases">
        <title>Genome analyses suggest a sexual origin of heterokaryosis in a supposedly ancient asexual fungus.</title>
        <authorList>
            <person name="Ropars J."/>
            <person name="Sedzielewska K."/>
            <person name="Noel J."/>
            <person name="Charron P."/>
            <person name="Farinelli L."/>
            <person name="Marton T."/>
            <person name="Kruger M."/>
            <person name="Pelin A."/>
            <person name="Brachmann A."/>
            <person name="Corradi N."/>
        </authorList>
    </citation>
    <scope>NUCLEOTIDE SEQUENCE [LARGE SCALE GENOMIC DNA]</scope>
    <source>
        <strain evidence="1 2">A4</strain>
    </source>
</reference>